<keyword evidence="5" id="KW-1185">Reference proteome</keyword>
<name>A0A6I8NKM3_ORNAN</name>
<accession>A0A6I8NKM3</accession>
<dbReference type="InterPro" id="IPR029304">
    <property type="entry name" value="AKAP2_C"/>
</dbReference>
<dbReference type="AlphaFoldDB" id="A0A6I8NKM3"/>
<reference evidence="4" key="2">
    <citation type="submission" date="2025-08" db="UniProtKB">
        <authorList>
            <consortium name="Ensembl"/>
        </authorList>
    </citation>
    <scope>IDENTIFICATION</scope>
    <source>
        <strain evidence="4">Glennie</strain>
    </source>
</reference>
<reference evidence="4" key="3">
    <citation type="submission" date="2025-09" db="UniProtKB">
        <authorList>
            <consortium name="Ensembl"/>
        </authorList>
    </citation>
    <scope>IDENTIFICATION</scope>
    <source>
        <strain evidence="4">Glennie</strain>
    </source>
</reference>
<dbReference type="PANTHER" id="PTHR18839:SF3">
    <property type="entry name" value="MITOTIC INTERACTOR AND SUBSTRATE OF PLK1"/>
    <property type="match status" value="1"/>
</dbReference>
<feature type="region of interest" description="Disordered" evidence="2">
    <location>
        <begin position="259"/>
        <end position="505"/>
    </location>
</feature>
<protein>
    <recommendedName>
        <fullName evidence="3">A-kinase anchor protein 2 C-terminal domain-containing protein</fullName>
    </recommendedName>
</protein>
<feature type="domain" description="A-kinase anchor protein 2 C-terminal" evidence="3">
    <location>
        <begin position="747"/>
        <end position="805"/>
    </location>
</feature>
<dbReference type="Pfam" id="PF15304">
    <property type="entry name" value="AKAP2_C"/>
    <property type="match status" value="2"/>
</dbReference>
<dbReference type="GeneTree" id="ENSGT00940000154739"/>
<feature type="compositionally biased region" description="Polar residues" evidence="2">
    <location>
        <begin position="283"/>
        <end position="293"/>
    </location>
</feature>
<evidence type="ECO:0000313" key="4">
    <source>
        <dbReference type="Ensembl" id="ENSOANP00000041651.1"/>
    </source>
</evidence>
<gene>
    <name evidence="4" type="primary">MISP</name>
</gene>
<proteinExistence type="predicted"/>
<feature type="compositionally biased region" description="Low complexity" evidence="2">
    <location>
        <begin position="686"/>
        <end position="699"/>
    </location>
</feature>
<feature type="compositionally biased region" description="Basic and acidic residues" evidence="2">
    <location>
        <begin position="433"/>
        <end position="452"/>
    </location>
</feature>
<dbReference type="PANTHER" id="PTHR18839">
    <property type="entry name" value="MITOTIC INTERACTOR AND SUBSTRATE OF PLK1 MISP FAMILY MEMBER"/>
    <property type="match status" value="1"/>
</dbReference>
<evidence type="ECO:0000256" key="1">
    <source>
        <dbReference type="ARBA" id="ARBA00023054"/>
    </source>
</evidence>
<feature type="region of interest" description="Disordered" evidence="2">
    <location>
        <begin position="680"/>
        <end position="705"/>
    </location>
</feature>
<evidence type="ECO:0000256" key="2">
    <source>
        <dbReference type="SAM" id="MobiDB-lite"/>
    </source>
</evidence>
<dbReference type="Bgee" id="ENSOANG00000048122">
    <property type="expression patterns" value="Expressed in endometrium and 2 other cell types or tissues"/>
</dbReference>
<feature type="region of interest" description="Disordered" evidence="2">
    <location>
        <begin position="14"/>
        <end position="36"/>
    </location>
</feature>
<feature type="region of interest" description="Disordered" evidence="2">
    <location>
        <begin position="526"/>
        <end position="561"/>
    </location>
</feature>
<dbReference type="Ensembl" id="ENSOANT00000062305.1">
    <property type="protein sequence ID" value="ENSOANP00000041651.1"/>
    <property type="gene ID" value="ENSOANG00000048122.1"/>
</dbReference>
<feature type="compositionally biased region" description="Basic and acidic residues" evidence="2">
    <location>
        <begin position="365"/>
        <end position="382"/>
    </location>
</feature>
<dbReference type="InterPro" id="IPR042779">
    <property type="entry name" value="MISP/MISP3-like"/>
</dbReference>
<dbReference type="InParanoid" id="A0A6I8NKM3"/>
<feature type="compositionally biased region" description="Polar residues" evidence="2">
    <location>
        <begin position="478"/>
        <end position="496"/>
    </location>
</feature>
<feature type="region of interest" description="Disordered" evidence="2">
    <location>
        <begin position="75"/>
        <end position="107"/>
    </location>
</feature>
<feature type="domain" description="A-kinase anchor protein 2 C-terminal" evidence="3">
    <location>
        <begin position="398"/>
        <end position="730"/>
    </location>
</feature>
<sequence>MLLPFLFCSHSELTVSQSPRPRLSPPQPQVWEEAPPGKMDRVTRYQIFSIPHSPGAGGFQVEEESRYSFEAAGLRPESSWGGPSWNRSDSVLSPDGESSSGFGGSWEETPGLRVVTVTQEGFSGPGETLEATYVLTDEASHGRPLWSPGTVQESKQQVLETVPACNLRANPMEHITVEENWEYRAGPGDGVPQGRGALERERQEVIQSQVVKRNTTIVRRWSSQEELEKINGVDPEKVDTGQIDFLSARRQFMTLEKASASTGPLSSGGAVKPVQGGADGGWQSPQGSCVSSAHKTEVRSAPSGVGWPPQPPGWGAPQEPVQASYSPKGSTPGHRVGVPPGLKELAPEPPQGSSSGKGHPGQETPIEREIRLAQEREEELRQARGLQKPSSRDELVEIPSRPLLSGLALSSMSPGRGRNRDRGRLSLFVQREMVQETQREEEHRRGAQREESPESPTPSGPSRRRTTWKNCQMRRALSSDSILHSEPFQASNTSPEASPGRKVNRLHAEAYQPYLYPADPVWVTGVTPRETRGDSCPKEREDLGGPQGWSPAKKPGVTGEKEILPLARKQQEVQRRWSTWESWEPQAGVPGQPRGVDPLPRGTVVRKEYFALQPLKIKFAFNPGPGEPPRREFFQGRPLRPQGSGLLEKEIQSVLQRERELAEQRRSTLFPEVFSPASEAEEQILRESSWSRGSSEASGTRGSYSVSTSPVFTPINLHSGLVWKVPPSARDPQIPNSLPCAETYKASLIHSDWEPVDDSPWRKKKELGYAGIDVSDNINTELVEATRVTRHKNTLAARWEAQIYAREDD</sequence>
<feature type="region of interest" description="Disordered" evidence="2">
    <location>
        <begin position="621"/>
        <end position="642"/>
    </location>
</feature>
<reference evidence="4 5" key="1">
    <citation type="journal article" date="2008" name="Nature">
        <title>Genome analysis of the platypus reveals unique signatures of evolution.</title>
        <authorList>
            <person name="Warren W.C."/>
            <person name="Hillier L.W."/>
            <person name="Marshall Graves J.A."/>
            <person name="Birney E."/>
            <person name="Ponting C.P."/>
            <person name="Grutzner F."/>
            <person name="Belov K."/>
            <person name="Miller W."/>
            <person name="Clarke L."/>
            <person name="Chinwalla A.T."/>
            <person name="Yang S.P."/>
            <person name="Heger A."/>
            <person name="Locke D.P."/>
            <person name="Miethke P."/>
            <person name="Waters P.D."/>
            <person name="Veyrunes F."/>
            <person name="Fulton L."/>
            <person name="Fulton B."/>
            <person name="Graves T."/>
            <person name="Wallis J."/>
            <person name="Puente X.S."/>
            <person name="Lopez-Otin C."/>
            <person name="Ordonez G.R."/>
            <person name="Eichler E.E."/>
            <person name="Chen L."/>
            <person name="Cheng Z."/>
            <person name="Deakin J.E."/>
            <person name="Alsop A."/>
            <person name="Thompson K."/>
            <person name="Kirby P."/>
            <person name="Papenfuss A.T."/>
            <person name="Wakefield M.J."/>
            <person name="Olender T."/>
            <person name="Lancet D."/>
            <person name="Huttley G.A."/>
            <person name="Smit A.F."/>
            <person name="Pask A."/>
            <person name="Temple-Smith P."/>
            <person name="Batzer M.A."/>
            <person name="Walker J.A."/>
            <person name="Konkel M.K."/>
            <person name="Harris R.S."/>
            <person name="Whittington C.M."/>
            <person name="Wong E.S."/>
            <person name="Gemmell N.J."/>
            <person name="Buschiazzo E."/>
            <person name="Vargas Jentzsch I.M."/>
            <person name="Merkel A."/>
            <person name="Schmitz J."/>
            <person name="Zemann A."/>
            <person name="Churakov G."/>
            <person name="Kriegs J.O."/>
            <person name="Brosius J."/>
            <person name="Murchison E.P."/>
            <person name="Sachidanandam R."/>
            <person name="Smith C."/>
            <person name="Hannon G.J."/>
            <person name="Tsend-Ayush E."/>
            <person name="McMillan D."/>
            <person name="Attenborough R."/>
            <person name="Rens W."/>
            <person name="Ferguson-Smith M."/>
            <person name="Lefevre C.M."/>
            <person name="Sharp J.A."/>
            <person name="Nicholas K.R."/>
            <person name="Ray D.A."/>
            <person name="Kube M."/>
            <person name="Reinhardt R."/>
            <person name="Pringle T.H."/>
            <person name="Taylor J."/>
            <person name="Jones R.C."/>
            <person name="Nixon B."/>
            <person name="Dacheux J.L."/>
            <person name="Niwa H."/>
            <person name="Sekita Y."/>
            <person name="Huang X."/>
            <person name="Stark A."/>
            <person name="Kheradpour P."/>
            <person name="Kellis M."/>
            <person name="Flicek P."/>
            <person name="Chen Y."/>
            <person name="Webber C."/>
            <person name="Hardison R."/>
            <person name="Nelson J."/>
            <person name="Hallsworth-Pepin K."/>
            <person name="Delehaunty K."/>
            <person name="Markovic C."/>
            <person name="Minx P."/>
            <person name="Feng Y."/>
            <person name="Kremitzki C."/>
            <person name="Mitreva M."/>
            <person name="Glasscock J."/>
            <person name="Wylie T."/>
            <person name="Wohldmann P."/>
            <person name="Thiru P."/>
            <person name="Nhan M.N."/>
            <person name="Pohl C.S."/>
            <person name="Smith S.M."/>
            <person name="Hou S."/>
            <person name="Nefedov M."/>
            <person name="de Jong P.J."/>
            <person name="Renfree M.B."/>
            <person name="Mardis E.R."/>
            <person name="Wilson R.K."/>
        </authorList>
    </citation>
    <scope>NUCLEOTIDE SEQUENCE [LARGE SCALE GENOMIC DNA]</scope>
    <source>
        <strain evidence="4 5">Glennie</strain>
    </source>
</reference>
<keyword evidence="1" id="KW-0175">Coiled coil</keyword>
<dbReference type="Proteomes" id="UP000002279">
    <property type="component" value="Chromosome X1"/>
</dbReference>
<dbReference type="OMA" id="QASHRHD"/>
<feature type="compositionally biased region" description="Basic and acidic residues" evidence="2">
    <location>
        <begin position="529"/>
        <end position="543"/>
    </location>
</feature>
<organism evidence="4 5">
    <name type="scientific">Ornithorhynchus anatinus</name>
    <name type="common">Duckbill platypus</name>
    <dbReference type="NCBI Taxonomy" id="9258"/>
    <lineage>
        <taxon>Eukaryota</taxon>
        <taxon>Metazoa</taxon>
        <taxon>Chordata</taxon>
        <taxon>Craniata</taxon>
        <taxon>Vertebrata</taxon>
        <taxon>Euteleostomi</taxon>
        <taxon>Mammalia</taxon>
        <taxon>Monotremata</taxon>
        <taxon>Ornithorhynchidae</taxon>
        <taxon>Ornithorhynchus</taxon>
    </lineage>
</organism>
<feature type="compositionally biased region" description="Low complexity" evidence="2">
    <location>
        <begin position="96"/>
        <end position="107"/>
    </location>
</feature>
<feature type="region of interest" description="Disordered" evidence="2">
    <location>
        <begin position="577"/>
        <end position="599"/>
    </location>
</feature>
<evidence type="ECO:0000313" key="5">
    <source>
        <dbReference type="Proteomes" id="UP000002279"/>
    </source>
</evidence>
<dbReference type="FunCoup" id="A0A6I8NKM3">
    <property type="interactions" value="422"/>
</dbReference>
<evidence type="ECO:0000259" key="3">
    <source>
        <dbReference type="Pfam" id="PF15304"/>
    </source>
</evidence>